<dbReference type="CDD" id="cd13127">
    <property type="entry name" value="MATE_tuaB_like"/>
    <property type="match status" value="1"/>
</dbReference>
<feature type="transmembrane region" description="Helical" evidence="7">
    <location>
        <begin position="76"/>
        <end position="99"/>
    </location>
</feature>
<evidence type="ECO:0000256" key="6">
    <source>
        <dbReference type="ARBA" id="ARBA00023136"/>
    </source>
</evidence>
<evidence type="ECO:0000256" key="1">
    <source>
        <dbReference type="ARBA" id="ARBA00004651"/>
    </source>
</evidence>
<comment type="similarity">
    <text evidence="2">Belongs to the polysaccharide synthase family.</text>
</comment>
<keyword evidence="6 7" id="KW-0472">Membrane</keyword>
<dbReference type="PANTHER" id="PTHR30250">
    <property type="entry name" value="PST FAMILY PREDICTED COLANIC ACID TRANSPORTER"/>
    <property type="match status" value="1"/>
</dbReference>
<feature type="transmembrane region" description="Helical" evidence="7">
    <location>
        <begin position="146"/>
        <end position="163"/>
    </location>
</feature>
<dbReference type="InterPro" id="IPR050833">
    <property type="entry name" value="Poly_Biosynth_Transport"/>
</dbReference>
<evidence type="ECO:0000256" key="5">
    <source>
        <dbReference type="ARBA" id="ARBA00022989"/>
    </source>
</evidence>
<evidence type="ECO:0000256" key="2">
    <source>
        <dbReference type="ARBA" id="ARBA00007430"/>
    </source>
</evidence>
<organism evidence="8">
    <name type="scientific">Klebsiella pneumoniae</name>
    <dbReference type="NCBI Taxonomy" id="573"/>
    <lineage>
        <taxon>Bacteria</taxon>
        <taxon>Pseudomonadati</taxon>
        <taxon>Pseudomonadota</taxon>
        <taxon>Gammaproteobacteria</taxon>
        <taxon>Enterobacterales</taxon>
        <taxon>Enterobacteriaceae</taxon>
        <taxon>Klebsiella/Raoultella group</taxon>
        <taxon>Klebsiella</taxon>
        <taxon>Klebsiella pneumoniae complex</taxon>
    </lineage>
</organism>
<comment type="subcellular location">
    <subcellularLocation>
        <location evidence="1">Cell membrane</location>
        <topology evidence="1">Multi-pass membrane protein</topology>
    </subcellularLocation>
</comment>
<evidence type="ECO:0000256" key="4">
    <source>
        <dbReference type="ARBA" id="ARBA00022692"/>
    </source>
</evidence>
<protein>
    <submittedName>
        <fullName evidence="8">Flippase</fullName>
    </submittedName>
</protein>
<feature type="transmembrane region" description="Helical" evidence="7">
    <location>
        <begin position="105"/>
        <end position="125"/>
    </location>
</feature>
<dbReference type="Pfam" id="PF13440">
    <property type="entry name" value="Polysacc_synt_3"/>
    <property type="match status" value="1"/>
</dbReference>
<accession>A0A193SF42</accession>
<dbReference type="GO" id="GO:0005886">
    <property type="term" value="C:plasma membrane"/>
    <property type="evidence" value="ECO:0007669"/>
    <property type="project" value="UniProtKB-SubCell"/>
</dbReference>
<evidence type="ECO:0000256" key="3">
    <source>
        <dbReference type="ARBA" id="ARBA00022475"/>
    </source>
</evidence>
<sequence>MSGLKSQALWLLFSNFFSAILQIIQISVLARHLELHELGVLAIVNSILMIAMILQDMGMSSYIVHKQNLTRNEQSTIYWVNFLLSLFAGLLVFICALPLAKFYAMQNLAPLVMLASINFLFLGSLSQYQAHYIKSKKMVLLAKIEMTAKTISFLCVIYFIFYTDLRTSAVIFGLIINAVCRLMLMSLLGEKDWRPLFYFDKGLCKDVFKYGVYQLGSQIINQLRTQLDVIIIGKVLGSDSLGLYSLAKDLIMQPLKLITPVINRLALPRFAEAQNNSDILKSVYLKGTAVIVLFSALSFIFIYIFSPTIITLLYGSERMTILSLLPFMLLFGMLRPMGGLTGAIAQANGRTNVEFYWNVIAGIMVVCVSLTILIYSSLWYVSLVLSLSQILITFMVFPFFVKPIVNVKFSSYILNWLPVTITFTIFVYLIYNFNLFVFPFW</sequence>
<proteinExistence type="inferred from homology"/>
<feature type="transmembrane region" description="Helical" evidence="7">
    <location>
        <begin position="381"/>
        <end position="401"/>
    </location>
</feature>
<evidence type="ECO:0000256" key="7">
    <source>
        <dbReference type="SAM" id="Phobius"/>
    </source>
</evidence>
<reference evidence="8" key="2">
    <citation type="submission" date="2016-06" db="EMBL/GenBank/DDBJ databases">
        <title>Towards a vaccine: An investigation of Klebsiella pneumoniae surface antigens.</title>
        <authorList>
            <person name="Follador R."/>
            <person name="Heinz E."/>
            <person name="Wyres K.L."/>
            <person name="Ellington M.J."/>
            <person name="Kowarik M."/>
            <person name="Holt K.E."/>
            <person name="Thomson N.R."/>
        </authorList>
    </citation>
    <scope>NUCLEOTIDE SEQUENCE</scope>
    <source>
        <strain evidence="8">AKPRH122047</strain>
    </source>
</reference>
<gene>
    <name evidence="8" type="primary">wzx</name>
</gene>
<keyword evidence="4 7" id="KW-0812">Transmembrane</keyword>
<feature type="transmembrane region" description="Helical" evidence="7">
    <location>
        <begin position="355"/>
        <end position="375"/>
    </location>
</feature>
<name>A0A193SF42_KLEPN</name>
<dbReference type="RefSeq" id="WP_004175252.1">
    <property type="nucleotide sequence ID" value="NZ_CAYAIX010000002.1"/>
</dbReference>
<feature type="transmembrane region" description="Helical" evidence="7">
    <location>
        <begin position="42"/>
        <end position="64"/>
    </location>
</feature>
<keyword evidence="3" id="KW-1003">Cell membrane</keyword>
<feature type="transmembrane region" description="Helical" evidence="7">
    <location>
        <begin position="9"/>
        <end position="30"/>
    </location>
</feature>
<feature type="transmembrane region" description="Helical" evidence="7">
    <location>
        <begin position="169"/>
        <end position="188"/>
    </location>
</feature>
<dbReference type="PANTHER" id="PTHR30250:SF10">
    <property type="entry name" value="LIPOPOLYSACCHARIDE BIOSYNTHESIS PROTEIN WZXC"/>
    <property type="match status" value="1"/>
</dbReference>
<dbReference type="EMBL" id="LT174593">
    <property type="protein sequence ID" value="CZQ25203.1"/>
    <property type="molecule type" value="Genomic_DNA"/>
</dbReference>
<keyword evidence="5 7" id="KW-1133">Transmembrane helix</keyword>
<evidence type="ECO:0000313" key="8">
    <source>
        <dbReference type="EMBL" id="CZQ25203.1"/>
    </source>
</evidence>
<dbReference type="AlphaFoldDB" id="A0A193SF42"/>
<feature type="transmembrane region" description="Helical" evidence="7">
    <location>
        <begin position="413"/>
        <end position="431"/>
    </location>
</feature>
<reference evidence="8" key="1">
    <citation type="submission" date="2016-02" db="EMBL/GenBank/DDBJ databases">
        <authorList>
            <person name="Wen L."/>
            <person name="He K."/>
            <person name="Yang H."/>
        </authorList>
    </citation>
    <scope>NUCLEOTIDE SEQUENCE</scope>
    <source>
        <strain evidence="8">AKPRH122047</strain>
    </source>
</reference>
<feature type="transmembrane region" description="Helical" evidence="7">
    <location>
        <begin position="283"/>
        <end position="306"/>
    </location>
</feature>
<feature type="transmembrane region" description="Helical" evidence="7">
    <location>
        <begin position="318"/>
        <end position="334"/>
    </location>
</feature>